<dbReference type="AlphaFoldDB" id="A0A1V4EXX4"/>
<keyword evidence="2" id="KW-1185">Reference proteome</keyword>
<accession>A0A1V4EXX4</accession>
<evidence type="ECO:0000313" key="2">
    <source>
        <dbReference type="Proteomes" id="UP000190229"/>
    </source>
</evidence>
<comment type="caution">
    <text evidence="1">The sequence shown here is derived from an EMBL/GenBank/DDBJ whole genome shotgun (WGS) entry which is preliminary data.</text>
</comment>
<gene>
    <name evidence="1" type="ORF">B2M26_00140</name>
</gene>
<reference evidence="1 2" key="1">
    <citation type="submission" date="2017-02" db="EMBL/GenBank/DDBJ databases">
        <title>Draft genome of Acidibacillus ferrooxidans Huett2.</title>
        <authorList>
            <person name="Schopf S."/>
        </authorList>
    </citation>
    <scope>NUCLEOTIDE SEQUENCE [LARGE SCALE GENOMIC DNA]</scope>
    <source>
        <strain evidence="1 2">Huett2</strain>
    </source>
</reference>
<dbReference type="EMBL" id="MWPS01000001">
    <property type="protein sequence ID" value="OPG17604.1"/>
    <property type="molecule type" value="Genomic_DNA"/>
</dbReference>
<proteinExistence type="predicted"/>
<dbReference type="Proteomes" id="UP000190229">
    <property type="component" value="Unassembled WGS sequence"/>
</dbReference>
<dbReference type="RefSeq" id="WP_079289611.1">
    <property type="nucleotide sequence ID" value="NZ_MWPS01000001.1"/>
</dbReference>
<organism evidence="1 2">
    <name type="scientific">Ferroacidibacillus organovorans</name>
    <dbReference type="NCBI Taxonomy" id="1765683"/>
    <lineage>
        <taxon>Bacteria</taxon>
        <taxon>Bacillati</taxon>
        <taxon>Bacillota</taxon>
        <taxon>Bacilli</taxon>
        <taxon>Bacillales</taxon>
        <taxon>Alicyclobacillaceae</taxon>
        <taxon>Ferroacidibacillus</taxon>
    </lineage>
</organism>
<sequence>MAAIINCGFIKTSAQANDVGIFFGQNIQNGWDSHAVTKVAAYLNMGDATIAFLMNSVYIDPDVIDSPIIDPDIKSPMAPVFQGF</sequence>
<evidence type="ECO:0000313" key="1">
    <source>
        <dbReference type="EMBL" id="OPG17604.1"/>
    </source>
</evidence>
<protein>
    <submittedName>
        <fullName evidence="1">Uncharacterized protein</fullName>
    </submittedName>
</protein>
<name>A0A1V4EXX4_9BACL</name>